<evidence type="ECO:0000313" key="3">
    <source>
        <dbReference type="Proteomes" id="UP000464013"/>
    </source>
</evidence>
<dbReference type="Pfam" id="PF10263">
    <property type="entry name" value="SprT-like"/>
    <property type="match status" value="1"/>
</dbReference>
<dbReference type="PANTHER" id="PTHR38773">
    <property type="entry name" value="PROTEIN SPRT"/>
    <property type="match status" value="1"/>
</dbReference>
<proteinExistence type="predicted"/>
<evidence type="ECO:0000259" key="1">
    <source>
        <dbReference type="SMART" id="SM00731"/>
    </source>
</evidence>
<sequence length="189" mass="22325">MKRPVLPEPCPEWLASLDEAALHQALLDRVEAAWQLCRHYHPELPRPKVWCDLRGKCAGQAHYGRGGLRFNRVLYRENRQAFLTEVVPHEMAHWLVRHLSDGHRARPHGREWRTVMERLFGLEPRVTHRFDVERASPTPYRYHCGCQEHFFTSRRHSLARNGRRYRCLSCAQTLVYQPFVEHGKVTTNV</sequence>
<keyword evidence="3" id="KW-1185">Reference proteome</keyword>
<organism evidence="2 3">
    <name type="scientific">Billgrantia tianxiuensis</name>
    <dbReference type="NCBI Taxonomy" id="2497861"/>
    <lineage>
        <taxon>Bacteria</taxon>
        <taxon>Pseudomonadati</taxon>
        <taxon>Pseudomonadota</taxon>
        <taxon>Gammaproteobacteria</taxon>
        <taxon>Oceanospirillales</taxon>
        <taxon>Halomonadaceae</taxon>
        <taxon>Billgrantia</taxon>
    </lineage>
</organism>
<dbReference type="GO" id="GO:0006950">
    <property type="term" value="P:response to stress"/>
    <property type="evidence" value="ECO:0007669"/>
    <property type="project" value="UniProtKB-ARBA"/>
</dbReference>
<dbReference type="EMBL" id="CP035042">
    <property type="protein sequence ID" value="QHC49143.1"/>
    <property type="molecule type" value="Genomic_DNA"/>
</dbReference>
<evidence type="ECO:0000313" key="2">
    <source>
        <dbReference type="EMBL" id="QHC49143.1"/>
    </source>
</evidence>
<accession>A0A6I6SR88</accession>
<feature type="domain" description="SprT-like" evidence="1">
    <location>
        <begin position="24"/>
        <end position="177"/>
    </location>
</feature>
<dbReference type="InterPro" id="IPR006640">
    <property type="entry name" value="SprT-like_domain"/>
</dbReference>
<protein>
    <submittedName>
        <fullName evidence="2">Metallopeptidase</fullName>
    </submittedName>
</protein>
<name>A0A6I6SR88_9GAMM</name>
<dbReference type="SMART" id="SM00731">
    <property type="entry name" value="SprT"/>
    <property type="match status" value="1"/>
</dbReference>
<dbReference type="KEGG" id="htx:EKK97_05245"/>
<gene>
    <name evidence="2" type="ORF">EKK97_05245</name>
</gene>
<reference evidence="2 3" key="1">
    <citation type="submission" date="2019-01" db="EMBL/GenBank/DDBJ databases">
        <title>Complete genome of a denitifying bacterium Halomons sp. BC-M4-5.</title>
        <authorList>
            <person name="Wang L."/>
            <person name="Shao Z."/>
        </authorList>
    </citation>
    <scope>NUCLEOTIDE SEQUENCE [LARGE SCALE GENOMIC DNA]</scope>
    <source>
        <strain evidence="2 3">BC-M4-5</strain>
    </source>
</reference>
<dbReference type="AlphaFoldDB" id="A0A6I6SR88"/>
<dbReference type="PANTHER" id="PTHR38773:SF1">
    <property type="entry name" value="PROTEIN SPRT"/>
    <property type="match status" value="1"/>
</dbReference>
<dbReference type="OrthoDB" id="267364at2"/>
<dbReference type="Proteomes" id="UP000464013">
    <property type="component" value="Chromosome"/>
</dbReference>
<dbReference type="RefSeq" id="WP_159549931.1">
    <property type="nucleotide sequence ID" value="NZ_CP035042.1"/>
</dbReference>